<dbReference type="PANTHER" id="PTHR43434:SF20">
    <property type="entry name" value="5'-NUCLEOTIDASE"/>
    <property type="match status" value="1"/>
</dbReference>
<keyword evidence="2" id="KW-1185">Reference proteome</keyword>
<dbReference type="NCBIfam" id="TIGR01549">
    <property type="entry name" value="HAD-SF-IA-v1"/>
    <property type="match status" value="1"/>
</dbReference>
<dbReference type="InterPro" id="IPR023214">
    <property type="entry name" value="HAD_sf"/>
</dbReference>
<dbReference type="SFLD" id="SFLDG01129">
    <property type="entry name" value="C1.5:_HAD__Beta-PGM__Phosphata"/>
    <property type="match status" value="1"/>
</dbReference>
<gene>
    <name evidence="1" type="ORF">BA92_09795</name>
</gene>
<dbReference type="Pfam" id="PF13419">
    <property type="entry name" value="HAD_2"/>
    <property type="match status" value="1"/>
</dbReference>
<name>A0A0C3MDJ2_9PORP</name>
<dbReference type="InterPro" id="IPR036412">
    <property type="entry name" value="HAD-like_sf"/>
</dbReference>
<organism evidence="1 2">
    <name type="scientific">Sanguibacteroides justesenii</name>
    <dbReference type="NCBI Taxonomy" id="1547597"/>
    <lineage>
        <taxon>Bacteria</taxon>
        <taxon>Pseudomonadati</taxon>
        <taxon>Bacteroidota</taxon>
        <taxon>Bacteroidia</taxon>
        <taxon>Bacteroidales</taxon>
        <taxon>Porphyromonadaceae</taxon>
        <taxon>Sanguibacteroides</taxon>
    </lineage>
</organism>
<dbReference type="InterPro" id="IPR006439">
    <property type="entry name" value="HAD-SF_hydro_IA"/>
</dbReference>
<dbReference type="Proteomes" id="UP000031980">
    <property type="component" value="Unassembled WGS sequence"/>
</dbReference>
<dbReference type="RefSeq" id="WP_262509238.1">
    <property type="nucleotide sequence ID" value="NZ_JPIU01000039.1"/>
</dbReference>
<dbReference type="PANTHER" id="PTHR43434">
    <property type="entry name" value="PHOSPHOGLYCOLATE PHOSPHATASE"/>
    <property type="match status" value="1"/>
</dbReference>
<accession>A0A0C3MDJ2</accession>
<proteinExistence type="predicted"/>
<dbReference type="EMBL" id="JPIU01000039">
    <property type="protein sequence ID" value="KIO44478.1"/>
    <property type="molecule type" value="Genomic_DNA"/>
</dbReference>
<dbReference type="InterPro" id="IPR050155">
    <property type="entry name" value="HAD-like_hydrolase_sf"/>
</dbReference>
<dbReference type="GO" id="GO:0004713">
    <property type="term" value="F:protein tyrosine kinase activity"/>
    <property type="evidence" value="ECO:0007669"/>
    <property type="project" value="TreeGrafter"/>
</dbReference>
<dbReference type="GO" id="GO:0005829">
    <property type="term" value="C:cytosol"/>
    <property type="evidence" value="ECO:0007669"/>
    <property type="project" value="TreeGrafter"/>
</dbReference>
<dbReference type="SFLD" id="SFLDS00003">
    <property type="entry name" value="Haloacid_Dehalogenase"/>
    <property type="match status" value="1"/>
</dbReference>
<evidence type="ECO:0000313" key="1">
    <source>
        <dbReference type="EMBL" id="KIO44478.1"/>
    </source>
</evidence>
<sequence>MLQKNYTCILLDLDGTVTDSMPGITRSVQYALSCFDIQVTDINTLQKFVGPPLKESFMEYYQFDEKMAMEAIEAYRKRFEKIGIYENNLYPGIESLLKELNKAKKKVMLATSKPTIYARQIIDHYHLTPYFSYIGGSSLDGSISHKDEVIRLVMEQNSIENKEDVVMIGDRKYDIEGARKTGIDSIGVLYGYGDQKELSLAGANYIVRDVEELAHFLLNTR</sequence>
<dbReference type="InterPro" id="IPR023198">
    <property type="entry name" value="PGP-like_dom2"/>
</dbReference>
<comment type="caution">
    <text evidence="1">The sequence shown here is derived from an EMBL/GenBank/DDBJ whole genome shotgun (WGS) entry which is preliminary data.</text>
</comment>
<protein>
    <submittedName>
        <fullName evidence="1">5'-nucleotidase</fullName>
    </submittedName>
</protein>
<dbReference type="AlphaFoldDB" id="A0A0C3MDJ2"/>
<evidence type="ECO:0000313" key="2">
    <source>
        <dbReference type="Proteomes" id="UP000031980"/>
    </source>
</evidence>
<dbReference type="InterPro" id="IPR041492">
    <property type="entry name" value="HAD_2"/>
</dbReference>
<dbReference type="SUPFAM" id="SSF56784">
    <property type="entry name" value="HAD-like"/>
    <property type="match status" value="1"/>
</dbReference>
<dbReference type="Gene3D" id="3.40.50.1000">
    <property type="entry name" value="HAD superfamily/HAD-like"/>
    <property type="match status" value="1"/>
</dbReference>
<reference evidence="1 2" key="1">
    <citation type="submission" date="2014-07" db="EMBL/GenBank/DDBJ databases">
        <title>Porphyromonadaceae bacterium OUH 308042 = ATCC BAA-2681 = DSM 28342 draft genome.</title>
        <authorList>
            <person name="Sydenham T.V."/>
            <person name="Hasman H."/>
            <person name="Justensen U.S."/>
        </authorList>
    </citation>
    <scope>NUCLEOTIDE SEQUENCE [LARGE SCALE GENOMIC DNA]</scope>
    <source>
        <strain evidence="1 2">OUH 308042</strain>
    </source>
</reference>
<dbReference type="Gene3D" id="1.10.150.240">
    <property type="entry name" value="Putative phosphatase, domain 2"/>
    <property type="match status" value="1"/>
</dbReference>
<dbReference type="CDD" id="cd04302">
    <property type="entry name" value="HAD_5NT"/>
    <property type="match status" value="1"/>
</dbReference>